<dbReference type="Proteomes" id="UP001352263">
    <property type="component" value="Unassembled WGS sequence"/>
</dbReference>
<dbReference type="PROSITE" id="PS51257">
    <property type="entry name" value="PROKAR_LIPOPROTEIN"/>
    <property type="match status" value="1"/>
</dbReference>
<feature type="chain" id="PRO_5047298937" evidence="1">
    <location>
        <begin position="21"/>
        <end position="320"/>
    </location>
</feature>
<dbReference type="Pfam" id="PF02469">
    <property type="entry name" value="Fasciclin"/>
    <property type="match status" value="2"/>
</dbReference>
<name>A0ABU6JHG9_9BURK</name>
<dbReference type="PANTHER" id="PTHR10900">
    <property type="entry name" value="PERIOSTIN-RELATED"/>
    <property type="match status" value="1"/>
</dbReference>
<evidence type="ECO:0000313" key="4">
    <source>
        <dbReference type="Proteomes" id="UP001352263"/>
    </source>
</evidence>
<feature type="domain" description="FAS1" evidence="2">
    <location>
        <begin position="35"/>
        <end position="183"/>
    </location>
</feature>
<dbReference type="PROSITE" id="PS50213">
    <property type="entry name" value="FAS1"/>
    <property type="match status" value="2"/>
</dbReference>
<dbReference type="RefSeq" id="WP_326509731.1">
    <property type="nucleotide sequence ID" value="NZ_JAWIIV010000043.1"/>
</dbReference>
<reference evidence="3 4" key="1">
    <citation type="submission" date="2023-10" db="EMBL/GenBank/DDBJ databases">
        <title>Noviherbaspirillum sp. CPCC 100848 genome assembly.</title>
        <authorList>
            <person name="Li X.Y."/>
            <person name="Fang X.M."/>
        </authorList>
    </citation>
    <scope>NUCLEOTIDE SEQUENCE [LARGE SCALE GENOMIC DNA]</scope>
    <source>
        <strain evidence="3 4">CPCC 100848</strain>
    </source>
</reference>
<keyword evidence="1" id="KW-0732">Signal</keyword>
<dbReference type="InterPro" id="IPR036378">
    <property type="entry name" value="FAS1_dom_sf"/>
</dbReference>
<protein>
    <submittedName>
        <fullName evidence="3">Fasciclin domain-containing protein</fullName>
    </submittedName>
</protein>
<proteinExistence type="predicted"/>
<dbReference type="Gene3D" id="2.30.180.10">
    <property type="entry name" value="FAS1 domain"/>
    <property type="match status" value="2"/>
</dbReference>
<dbReference type="InterPro" id="IPR000782">
    <property type="entry name" value="FAS1_domain"/>
</dbReference>
<sequence>MRRAKYLVTVLATAFLTACGGSDGDDVPAATTTAAATTIDKVAQDRGFNALLAAATKADLGSALSDTNAQLTVLAPTDTAFNNLATSLGFANAAAMVNALPAAALKNILSYHVLPGNKPASQLTAAAQPSQATLYSFEGQPASVAVSTAGGVKIGDAVLTNANVVATDVAASNGVIHAIDKVLVPPGVLNIVQMAQLNPELSSLVGAVTRANLQGTLTGTGPFTVFAPTNAAFAAAPAGLSTQQLTTVLTYHVLGSQVLAAQIPFGTPVATVANQAITFNAGTPPTITDTTSAPARITATNVRASNGVIHLIDKVLIPAL</sequence>
<evidence type="ECO:0000313" key="3">
    <source>
        <dbReference type="EMBL" id="MEC4723110.1"/>
    </source>
</evidence>
<organism evidence="3 4">
    <name type="scientific">Noviherbaspirillum album</name>
    <dbReference type="NCBI Taxonomy" id="3080276"/>
    <lineage>
        <taxon>Bacteria</taxon>
        <taxon>Pseudomonadati</taxon>
        <taxon>Pseudomonadota</taxon>
        <taxon>Betaproteobacteria</taxon>
        <taxon>Burkholderiales</taxon>
        <taxon>Oxalobacteraceae</taxon>
        <taxon>Noviherbaspirillum</taxon>
    </lineage>
</organism>
<feature type="domain" description="FAS1" evidence="2">
    <location>
        <begin position="188"/>
        <end position="316"/>
    </location>
</feature>
<evidence type="ECO:0000256" key="1">
    <source>
        <dbReference type="SAM" id="SignalP"/>
    </source>
</evidence>
<gene>
    <name evidence="3" type="ORF">RY831_28515</name>
</gene>
<accession>A0ABU6JHG9</accession>
<evidence type="ECO:0000259" key="2">
    <source>
        <dbReference type="PROSITE" id="PS50213"/>
    </source>
</evidence>
<dbReference type="SUPFAM" id="SSF82153">
    <property type="entry name" value="FAS1 domain"/>
    <property type="match status" value="2"/>
</dbReference>
<keyword evidence="4" id="KW-1185">Reference proteome</keyword>
<dbReference type="InterPro" id="IPR050904">
    <property type="entry name" value="Adhesion/Biosynth-related"/>
</dbReference>
<dbReference type="PANTHER" id="PTHR10900:SF77">
    <property type="entry name" value="FI19380P1"/>
    <property type="match status" value="1"/>
</dbReference>
<feature type="signal peptide" evidence="1">
    <location>
        <begin position="1"/>
        <end position="20"/>
    </location>
</feature>
<dbReference type="EMBL" id="JAWIIV010000043">
    <property type="protein sequence ID" value="MEC4723110.1"/>
    <property type="molecule type" value="Genomic_DNA"/>
</dbReference>
<dbReference type="SMART" id="SM00554">
    <property type="entry name" value="FAS1"/>
    <property type="match status" value="2"/>
</dbReference>
<comment type="caution">
    <text evidence="3">The sequence shown here is derived from an EMBL/GenBank/DDBJ whole genome shotgun (WGS) entry which is preliminary data.</text>
</comment>